<feature type="transmembrane region" description="Helical" evidence="1">
    <location>
        <begin position="50"/>
        <end position="71"/>
    </location>
</feature>
<dbReference type="KEGG" id="cmax:111500190"/>
<dbReference type="Proteomes" id="UP000504608">
    <property type="component" value="Unplaced"/>
</dbReference>
<keyword evidence="1" id="KW-0812">Transmembrane</keyword>
<proteinExistence type="predicted"/>
<keyword evidence="1" id="KW-0472">Membrane</keyword>
<dbReference type="OrthoDB" id="539709at2759"/>
<protein>
    <submittedName>
        <fullName evidence="3">Uncharacterized protein LOC111500190</fullName>
    </submittedName>
</protein>
<dbReference type="PANTHER" id="PTHR34116:SF9">
    <property type="entry name" value="OS08G0346600 PROTEIN"/>
    <property type="match status" value="1"/>
</dbReference>
<evidence type="ECO:0000256" key="1">
    <source>
        <dbReference type="SAM" id="Phobius"/>
    </source>
</evidence>
<accession>A0A6J1KZ71</accession>
<gene>
    <name evidence="3" type="primary">LOC111500190</name>
</gene>
<feature type="transmembrane region" description="Helical" evidence="1">
    <location>
        <begin position="113"/>
        <end position="139"/>
    </location>
</feature>
<organism evidence="2 3">
    <name type="scientific">Cucurbita maxima</name>
    <name type="common">Pumpkin</name>
    <name type="synonym">Winter squash</name>
    <dbReference type="NCBI Taxonomy" id="3661"/>
    <lineage>
        <taxon>Eukaryota</taxon>
        <taxon>Viridiplantae</taxon>
        <taxon>Streptophyta</taxon>
        <taxon>Embryophyta</taxon>
        <taxon>Tracheophyta</taxon>
        <taxon>Spermatophyta</taxon>
        <taxon>Magnoliopsida</taxon>
        <taxon>eudicotyledons</taxon>
        <taxon>Gunneridae</taxon>
        <taxon>Pentapetalae</taxon>
        <taxon>rosids</taxon>
        <taxon>fabids</taxon>
        <taxon>Cucurbitales</taxon>
        <taxon>Cucurbitaceae</taxon>
        <taxon>Cucurbiteae</taxon>
        <taxon>Cucurbita</taxon>
    </lineage>
</organism>
<dbReference type="GeneID" id="111500190"/>
<evidence type="ECO:0000313" key="3">
    <source>
        <dbReference type="RefSeq" id="XP_023007612.1"/>
    </source>
</evidence>
<reference evidence="3" key="1">
    <citation type="submission" date="2025-08" db="UniProtKB">
        <authorList>
            <consortium name="RefSeq"/>
        </authorList>
    </citation>
    <scope>IDENTIFICATION</scope>
    <source>
        <tissue evidence="3">Young leaves</tissue>
    </source>
</reference>
<feature type="transmembrane region" description="Helical" evidence="1">
    <location>
        <begin position="83"/>
        <end position="107"/>
    </location>
</feature>
<dbReference type="PANTHER" id="PTHR34116">
    <property type="entry name" value="PLASMINOGEN ACTIVATOR INHIBITOR"/>
    <property type="match status" value="1"/>
</dbReference>
<sequence>MPIFLLHIFIVFYKPFNDKLPAVFTQSYLIIKQDFDNATVLCAYPLLSSMAFAAFGLGYILCFLFSCWKVASMVINKSLRVRVYSLASTILISLPLQIIFLGLSALWTPDQPAYSVVALVVFFTTFLCAAAGEGILVIVPIADSLAAGGDSGWEDSGERLKNAGDS</sequence>
<dbReference type="RefSeq" id="XP_023007612.1">
    <property type="nucleotide sequence ID" value="XM_023151844.1"/>
</dbReference>
<keyword evidence="2" id="KW-1185">Reference proteome</keyword>
<dbReference type="AlphaFoldDB" id="A0A6J1KZ71"/>
<evidence type="ECO:0000313" key="2">
    <source>
        <dbReference type="Proteomes" id="UP000504608"/>
    </source>
</evidence>
<dbReference type="InterPro" id="IPR019685">
    <property type="entry name" value="DUF2534"/>
</dbReference>
<dbReference type="Pfam" id="PF10749">
    <property type="entry name" value="DUF2534"/>
    <property type="match status" value="1"/>
</dbReference>
<name>A0A6J1KZ71_CUCMA</name>
<keyword evidence="1" id="KW-1133">Transmembrane helix</keyword>